<dbReference type="PANTHER" id="PTHR32347:SF29">
    <property type="entry name" value="UPF0194 MEMBRANE PROTEIN YBHG"/>
    <property type="match status" value="1"/>
</dbReference>
<feature type="coiled-coil region" evidence="3">
    <location>
        <begin position="152"/>
        <end position="198"/>
    </location>
</feature>
<evidence type="ECO:0000256" key="3">
    <source>
        <dbReference type="SAM" id="Coils"/>
    </source>
</evidence>
<name>A0A926P067_9HYPH</name>
<dbReference type="InterPro" id="IPR059052">
    <property type="entry name" value="HH_YbhG-like"/>
</dbReference>
<dbReference type="InterPro" id="IPR050465">
    <property type="entry name" value="UPF0194_transport"/>
</dbReference>
<keyword evidence="2 3" id="KW-0175">Coiled coil</keyword>
<comment type="subcellular location">
    <subcellularLocation>
        <location evidence="1">Cell envelope</location>
    </subcellularLocation>
</comment>
<sequence>MRKCFSGNTFARTAALLGLLFLAACRDSGDGVALGTIERDRVALTATAAEVVVALPVTEGSPVKKGDVLVRLDDKQQQAEVARAKAEVERARANLEKLRNGAREEELAAARAKVSGAKAALLEAKQTFERTQDLSSRGTASKASYDSALAHRDAADASLKSAEEELRQLENGARPEDLAMAEAELAAAQASLESMEKVLSDLTIVASRDGILDSLPWNLGERVTMGSPIAIVLAGDAPFARVYVPEPYRVNLKQGDQLAVRIDGLDKPLEGTLRWISSEPAFTPYYALNQEQRSRLMYLAEVDLPGSAESLPSGVPAQVLLP</sequence>
<dbReference type="AlphaFoldDB" id="A0A926P067"/>
<comment type="caution">
    <text evidence="6">The sequence shown here is derived from an EMBL/GenBank/DDBJ whole genome shotgun (WGS) entry which is preliminary data.</text>
</comment>
<accession>A0A926P067</accession>
<feature type="coiled-coil region" evidence="3">
    <location>
        <begin position="69"/>
        <end position="108"/>
    </location>
</feature>
<feature type="chain" id="PRO_5037357215" evidence="4">
    <location>
        <begin position="27"/>
        <end position="322"/>
    </location>
</feature>
<dbReference type="SUPFAM" id="SSF111369">
    <property type="entry name" value="HlyD-like secretion proteins"/>
    <property type="match status" value="2"/>
</dbReference>
<dbReference type="PROSITE" id="PS51257">
    <property type="entry name" value="PROKAR_LIPOPROTEIN"/>
    <property type="match status" value="1"/>
</dbReference>
<evidence type="ECO:0000259" key="5">
    <source>
        <dbReference type="Pfam" id="PF25881"/>
    </source>
</evidence>
<dbReference type="PANTHER" id="PTHR32347">
    <property type="entry name" value="EFFLUX SYSTEM COMPONENT YKNX-RELATED"/>
    <property type="match status" value="1"/>
</dbReference>
<dbReference type="Gene3D" id="2.40.30.170">
    <property type="match status" value="1"/>
</dbReference>
<evidence type="ECO:0000313" key="7">
    <source>
        <dbReference type="Proteomes" id="UP000598467"/>
    </source>
</evidence>
<dbReference type="EMBL" id="JABFCZ010000025">
    <property type="protein sequence ID" value="MBD1548699.1"/>
    <property type="molecule type" value="Genomic_DNA"/>
</dbReference>
<gene>
    <name evidence="6" type="ORF">HK439_20735</name>
</gene>
<organism evidence="6 7">
    <name type="scientific">Roseibium aggregatum</name>
    <dbReference type="NCBI Taxonomy" id="187304"/>
    <lineage>
        <taxon>Bacteria</taxon>
        <taxon>Pseudomonadati</taxon>
        <taxon>Pseudomonadota</taxon>
        <taxon>Alphaproteobacteria</taxon>
        <taxon>Hyphomicrobiales</taxon>
        <taxon>Stappiaceae</taxon>
        <taxon>Roseibium</taxon>
    </lineage>
</organism>
<feature type="domain" description="YbhG-like alpha-helical hairpin" evidence="5">
    <location>
        <begin position="72"/>
        <end position="199"/>
    </location>
</feature>
<dbReference type="Pfam" id="PF25881">
    <property type="entry name" value="HH_YBHG"/>
    <property type="match status" value="1"/>
</dbReference>
<dbReference type="Gene3D" id="2.40.50.100">
    <property type="match status" value="2"/>
</dbReference>
<evidence type="ECO:0000256" key="2">
    <source>
        <dbReference type="ARBA" id="ARBA00023054"/>
    </source>
</evidence>
<protein>
    <submittedName>
        <fullName evidence="6">HlyD family efflux transporter periplasmic adaptor subunit</fullName>
    </submittedName>
</protein>
<evidence type="ECO:0000256" key="1">
    <source>
        <dbReference type="ARBA" id="ARBA00004196"/>
    </source>
</evidence>
<proteinExistence type="predicted"/>
<keyword evidence="4" id="KW-0732">Signal</keyword>
<evidence type="ECO:0000313" key="6">
    <source>
        <dbReference type="EMBL" id="MBD1548699.1"/>
    </source>
</evidence>
<evidence type="ECO:0000256" key="4">
    <source>
        <dbReference type="SAM" id="SignalP"/>
    </source>
</evidence>
<dbReference type="GO" id="GO:0030313">
    <property type="term" value="C:cell envelope"/>
    <property type="evidence" value="ECO:0007669"/>
    <property type="project" value="UniProtKB-SubCell"/>
</dbReference>
<feature type="signal peptide" evidence="4">
    <location>
        <begin position="1"/>
        <end position="26"/>
    </location>
</feature>
<dbReference type="RefSeq" id="WP_190293390.1">
    <property type="nucleotide sequence ID" value="NZ_JABFCZ010000025.1"/>
</dbReference>
<reference evidence="6" key="1">
    <citation type="submission" date="2020-05" db="EMBL/GenBank/DDBJ databases">
        <title>Identification of trans-AT polyketide cluster in two marine bacteria, producers of a novel glutaramide-containing polyketide sesbanimide D and analogs.</title>
        <authorList>
            <person name="Kacar D."/>
            <person name="Rodriguez P."/>
            <person name="Canedo L."/>
            <person name="Gonzalez E."/>
            <person name="Galan B."/>
            <person name="De La Calle F."/>
            <person name="Garcia J.L."/>
        </authorList>
    </citation>
    <scope>NUCLEOTIDE SEQUENCE</scope>
    <source>
        <strain evidence="6">PHM038</strain>
    </source>
</reference>
<dbReference type="Gene3D" id="1.10.287.470">
    <property type="entry name" value="Helix hairpin bin"/>
    <property type="match status" value="3"/>
</dbReference>
<dbReference type="Proteomes" id="UP000598467">
    <property type="component" value="Unassembled WGS sequence"/>
</dbReference>